<organism evidence="1 2">
    <name type="scientific">Malus baccata</name>
    <name type="common">Siberian crab apple</name>
    <name type="synonym">Pyrus baccata</name>
    <dbReference type="NCBI Taxonomy" id="106549"/>
    <lineage>
        <taxon>Eukaryota</taxon>
        <taxon>Viridiplantae</taxon>
        <taxon>Streptophyta</taxon>
        <taxon>Embryophyta</taxon>
        <taxon>Tracheophyta</taxon>
        <taxon>Spermatophyta</taxon>
        <taxon>Magnoliopsida</taxon>
        <taxon>eudicotyledons</taxon>
        <taxon>Gunneridae</taxon>
        <taxon>Pentapetalae</taxon>
        <taxon>rosids</taxon>
        <taxon>fabids</taxon>
        <taxon>Rosales</taxon>
        <taxon>Rosaceae</taxon>
        <taxon>Amygdaloideae</taxon>
        <taxon>Maleae</taxon>
        <taxon>Malus</taxon>
    </lineage>
</organism>
<accession>A0A540L5N8</accession>
<dbReference type="AlphaFoldDB" id="A0A540L5N8"/>
<gene>
    <name evidence="1" type="ORF">C1H46_032654</name>
</gene>
<proteinExistence type="predicted"/>
<dbReference type="Proteomes" id="UP000315295">
    <property type="component" value="Unassembled WGS sequence"/>
</dbReference>
<dbReference type="SUPFAM" id="SSF52047">
    <property type="entry name" value="RNI-like"/>
    <property type="match status" value="1"/>
</dbReference>
<keyword evidence="2" id="KW-1185">Reference proteome</keyword>
<dbReference type="EMBL" id="VIEB01000752">
    <property type="protein sequence ID" value="TQD81793.1"/>
    <property type="molecule type" value="Genomic_DNA"/>
</dbReference>
<reference evidence="1 2" key="1">
    <citation type="journal article" date="2019" name="G3 (Bethesda)">
        <title>Sequencing of a Wild Apple (Malus baccata) Genome Unravels the Differences Between Cultivated and Wild Apple Species Regarding Disease Resistance and Cold Tolerance.</title>
        <authorList>
            <person name="Chen X."/>
        </authorList>
    </citation>
    <scope>NUCLEOTIDE SEQUENCE [LARGE SCALE GENOMIC DNA]</scope>
    <source>
        <strain evidence="2">cv. Shandingzi</strain>
        <tissue evidence="1">Leaves</tissue>
    </source>
</reference>
<dbReference type="Gene3D" id="3.80.10.10">
    <property type="entry name" value="Ribonuclease Inhibitor"/>
    <property type="match status" value="1"/>
</dbReference>
<sequence length="100" mass="11149">MASLSTLIADNTAMKSIPSSIFRLKNLNYLSPYGLKWPLSTNPLPRSISGLNTLRVVSLAGCNLTDDAIPMELVSLNFLEHLDVQRNSFCPTESQWYFKA</sequence>
<evidence type="ECO:0008006" key="3">
    <source>
        <dbReference type="Google" id="ProtNLM"/>
    </source>
</evidence>
<comment type="caution">
    <text evidence="1">The sequence shown here is derived from an EMBL/GenBank/DDBJ whole genome shotgun (WGS) entry which is preliminary data.</text>
</comment>
<evidence type="ECO:0000313" key="2">
    <source>
        <dbReference type="Proteomes" id="UP000315295"/>
    </source>
</evidence>
<dbReference type="InterPro" id="IPR032675">
    <property type="entry name" value="LRR_dom_sf"/>
</dbReference>
<evidence type="ECO:0000313" key="1">
    <source>
        <dbReference type="EMBL" id="TQD81793.1"/>
    </source>
</evidence>
<protein>
    <recommendedName>
        <fullName evidence="3">Leucine-rich repeat-containing N-terminal plant-type domain-containing protein</fullName>
    </recommendedName>
</protein>
<name>A0A540L5N8_MALBA</name>